<evidence type="ECO:0000256" key="1">
    <source>
        <dbReference type="SAM" id="Phobius"/>
    </source>
</evidence>
<accession>A0A4U9HMM5</accession>
<reference evidence="2 3" key="1">
    <citation type="submission" date="2019-05" db="EMBL/GenBank/DDBJ databases">
        <authorList>
            <consortium name="Pathogen Informatics"/>
        </authorList>
    </citation>
    <scope>NUCLEOTIDE SEQUENCE [LARGE SCALE GENOMIC DNA]</scope>
    <source>
        <strain evidence="2 3">NCTC13032</strain>
    </source>
</reference>
<proteinExistence type="predicted"/>
<gene>
    <name evidence="2" type="ORF">NCTC13032_00916</name>
</gene>
<evidence type="ECO:0000313" key="2">
    <source>
        <dbReference type="EMBL" id="VTP63569.1"/>
    </source>
</evidence>
<evidence type="ECO:0000313" key="3">
    <source>
        <dbReference type="Proteomes" id="UP000310719"/>
    </source>
</evidence>
<organism evidence="2 3">
    <name type="scientific">Leclercia adecarboxylata</name>
    <dbReference type="NCBI Taxonomy" id="83655"/>
    <lineage>
        <taxon>Bacteria</taxon>
        <taxon>Pseudomonadati</taxon>
        <taxon>Pseudomonadota</taxon>
        <taxon>Gammaproteobacteria</taxon>
        <taxon>Enterobacterales</taxon>
        <taxon>Enterobacteriaceae</taxon>
        <taxon>Leclercia</taxon>
    </lineage>
</organism>
<keyword evidence="1" id="KW-1133">Transmembrane helix</keyword>
<keyword evidence="1" id="KW-0472">Membrane</keyword>
<dbReference type="AlphaFoldDB" id="A0A4U9HMM5"/>
<keyword evidence="1" id="KW-0812">Transmembrane</keyword>
<name>A0A4U9HMM5_9ENTR</name>
<sequence>MTRGLTFRADSATLMPILAVYKFVMRILFAFSFRSANEKGKTLHFYVAL</sequence>
<dbReference type="Proteomes" id="UP000310719">
    <property type="component" value="Chromosome"/>
</dbReference>
<protein>
    <submittedName>
        <fullName evidence="2">Uncharacterized protein</fullName>
    </submittedName>
</protein>
<feature type="transmembrane region" description="Helical" evidence="1">
    <location>
        <begin position="12"/>
        <end position="33"/>
    </location>
</feature>
<dbReference type="EMBL" id="LR590464">
    <property type="protein sequence ID" value="VTP63569.1"/>
    <property type="molecule type" value="Genomic_DNA"/>
</dbReference>